<feature type="domain" description="Metallo-beta-lactamase" evidence="2">
    <location>
        <begin position="47"/>
        <end position="210"/>
    </location>
</feature>
<dbReference type="Gene3D" id="3.60.15.10">
    <property type="entry name" value="Ribonuclease Z/Hydroxyacylglutathione hydrolase-like"/>
    <property type="match status" value="1"/>
</dbReference>
<sequence length="273" mass="30012">MKPIFLIALMLACFAGISSSGQEVFRNNELTITKFEKNMWVMETSDHTTMYLIEGTQKAMLIDTGTKTEKLDSIVKLITAKPLCVVVTHLHPDHAGNVRFFDEIHYHPADTLLLGRKGVSYGGKVNFVADGQKIDLGETVLEVRLMPGHTPGSIVLLDWKTGNCYSGDAFGSGQVWMQLQPHVSMATYAESCRKMEALMENGISGIYCGHYPYVKKAFDKAYITDMRILAGELSKGVAPEAKPYSVKVPIGAQNPMITTNGSASIVFDPENIN</sequence>
<evidence type="ECO:0000256" key="1">
    <source>
        <dbReference type="SAM" id="SignalP"/>
    </source>
</evidence>
<keyword evidence="4" id="KW-1185">Reference proteome</keyword>
<dbReference type="InterPro" id="IPR036866">
    <property type="entry name" value="RibonucZ/Hydroxyglut_hydro"/>
</dbReference>
<dbReference type="RefSeq" id="WP_282590679.1">
    <property type="nucleotide sequence ID" value="NZ_JAPAAF010000004.1"/>
</dbReference>
<dbReference type="PANTHER" id="PTHR42951">
    <property type="entry name" value="METALLO-BETA-LACTAMASE DOMAIN-CONTAINING"/>
    <property type="match status" value="1"/>
</dbReference>
<evidence type="ECO:0000313" key="4">
    <source>
        <dbReference type="Proteomes" id="UP001163821"/>
    </source>
</evidence>
<accession>A0AA42C612</accession>
<dbReference type="Pfam" id="PF00753">
    <property type="entry name" value="Lactamase_B"/>
    <property type="match status" value="1"/>
</dbReference>
<feature type="signal peptide" evidence="1">
    <location>
        <begin position="1"/>
        <end position="20"/>
    </location>
</feature>
<gene>
    <name evidence="3" type="ORF">N2K84_04980</name>
</gene>
<proteinExistence type="predicted"/>
<reference evidence="3" key="1">
    <citation type="submission" date="2022-10" db="EMBL/GenBank/DDBJ databases">
        <title>Gaoshiqiia sediminis gen. nov., sp. nov., isolated from coastal sediment.</title>
        <authorList>
            <person name="Yu W.X."/>
            <person name="Mu D.S."/>
            <person name="Du J.Z."/>
            <person name="Liang Y.Q."/>
        </authorList>
    </citation>
    <scope>NUCLEOTIDE SEQUENCE</scope>
    <source>
        <strain evidence="3">A06</strain>
    </source>
</reference>
<organism evidence="3 4">
    <name type="scientific">Gaoshiqia sediminis</name>
    <dbReference type="NCBI Taxonomy" id="2986998"/>
    <lineage>
        <taxon>Bacteria</taxon>
        <taxon>Pseudomonadati</taxon>
        <taxon>Bacteroidota</taxon>
        <taxon>Bacteroidia</taxon>
        <taxon>Marinilabiliales</taxon>
        <taxon>Prolixibacteraceae</taxon>
        <taxon>Gaoshiqia</taxon>
    </lineage>
</organism>
<dbReference type="SMART" id="SM00849">
    <property type="entry name" value="Lactamase_B"/>
    <property type="match status" value="1"/>
</dbReference>
<dbReference type="InterPro" id="IPR001279">
    <property type="entry name" value="Metallo-B-lactamas"/>
</dbReference>
<evidence type="ECO:0000313" key="3">
    <source>
        <dbReference type="EMBL" id="MCW0482074.1"/>
    </source>
</evidence>
<dbReference type="InterPro" id="IPR050855">
    <property type="entry name" value="NDM-1-like"/>
</dbReference>
<dbReference type="Proteomes" id="UP001163821">
    <property type="component" value="Unassembled WGS sequence"/>
</dbReference>
<dbReference type="SUPFAM" id="SSF56281">
    <property type="entry name" value="Metallo-hydrolase/oxidoreductase"/>
    <property type="match status" value="1"/>
</dbReference>
<feature type="chain" id="PRO_5041439530" evidence="1">
    <location>
        <begin position="21"/>
        <end position="273"/>
    </location>
</feature>
<dbReference type="AlphaFoldDB" id="A0AA42C612"/>
<dbReference type="EMBL" id="JAPAAF010000004">
    <property type="protein sequence ID" value="MCW0482074.1"/>
    <property type="molecule type" value="Genomic_DNA"/>
</dbReference>
<dbReference type="PANTHER" id="PTHR42951:SF22">
    <property type="entry name" value="METALLO BETA-LACTAMASE SUPERFAMILY LIPOPROTEIN"/>
    <property type="match status" value="1"/>
</dbReference>
<keyword evidence="1" id="KW-0732">Signal</keyword>
<name>A0AA42C612_9BACT</name>
<protein>
    <submittedName>
        <fullName evidence="3">MBL fold metallo-hydrolase</fullName>
    </submittedName>
</protein>
<evidence type="ECO:0000259" key="2">
    <source>
        <dbReference type="SMART" id="SM00849"/>
    </source>
</evidence>
<comment type="caution">
    <text evidence="3">The sequence shown here is derived from an EMBL/GenBank/DDBJ whole genome shotgun (WGS) entry which is preliminary data.</text>
</comment>